<feature type="chain" id="PRO_5010164808" evidence="9">
    <location>
        <begin position="30"/>
        <end position="272"/>
    </location>
</feature>
<dbReference type="InterPro" id="IPR013210">
    <property type="entry name" value="LRR_N_plant-typ"/>
</dbReference>
<evidence type="ECO:0000256" key="9">
    <source>
        <dbReference type="SAM" id="SignalP"/>
    </source>
</evidence>
<evidence type="ECO:0000256" key="2">
    <source>
        <dbReference type="ARBA" id="ARBA00022614"/>
    </source>
</evidence>
<dbReference type="SUPFAM" id="SSF52058">
    <property type="entry name" value="L domain-like"/>
    <property type="match status" value="1"/>
</dbReference>
<protein>
    <submittedName>
        <fullName evidence="11">Receptor-like protein 12</fullName>
    </submittedName>
</protein>
<evidence type="ECO:0000259" key="10">
    <source>
        <dbReference type="Pfam" id="PF08263"/>
    </source>
</evidence>
<dbReference type="InterPro" id="IPR032675">
    <property type="entry name" value="LRR_dom_sf"/>
</dbReference>
<keyword evidence="8" id="KW-0325">Glycoprotein</keyword>
<dbReference type="AlphaFoldDB" id="A0A1S4BTD2"/>
<dbReference type="Pfam" id="PF13516">
    <property type="entry name" value="LRR_6"/>
    <property type="match status" value="1"/>
</dbReference>
<keyword evidence="2" id="KW-0433">Leucine-rich repeat</keyword>
<keyword evidence="4 9" id="KW-0732">Signal</keyword>
<dbReference type="SMR" id="A0A1S4BTD2"/>
<keyword evidence="7" id="KW-0472">Membrane</keyword>
<name>A0A1S4BTD2_TOBAC</name>
<dbReference type="RefSeq" id="XP_016492144.1">
    <property type="nucleotide sequence ID" value="XM_016636658.1"/>
</dbReference>
<evidence type="ECO:0000256" key="6">
    <source>
        <dbReference type="ARBA" id="ARBA00022989"/>
    </source>
</evidence>
<evidence type="ECO:0000256" key="3">
    <source>
        <dbReference type="ARBA" id="ARBA00022692"/>
    </source>
</evidence>
<dbReference type="Pfam" id="PF00560">
    <property type="entry name" value="LRR_1"/>
    <property type="match status" value="2"/>
</dbReference>
<feature type="domain" description="Leucine-rich repeat-containing N-terminal plant-type" evidence="10">
    <location>
        <begin position="33"/>
        <end position="74"/>
    </location>
</feature>
<dbReference type="GO" id="GO:0016020">
    <property type="term" value="C:membrane"/>
    <property type="evidence" value="ECO:0007669"/>
    <property type="project" value="UniProtKB-SubCell"/>
</dbReference>
<keyword evidence="3" id="KW-0812">Transmembrane</keyword>
<dbReference type="Pfam" id="PF08263">
    <property type="entry name" value="LRRNT_2"/>
    <property type="match status" value="1"/>
</dbReference>
<dbReference type="KEGG" id="nta:107811682"/>
<dbReference type="InterPro" id="IPR001611">
    <property type="entry name" value="Leu-rich_rpt"/>
</dbReference>
<dbReference type="OMA" id="WDVLVIK"/>
<dbReference type="PANTHER" id="PTHR48061">
    <property type="entry name" value="LEUCINE-RICH REPEAT RECEPTOR PROTEIN KINASE EMS1-LIKE-RELATED"/>
    <property type="match status" value="1"/>
</dbReference>
<evidence type="ECO:0000256" key="8">
    <source>
        <dbReference type="ARBA" id="ARBA00023180"/>
    </source>
</evidence>
<evidence type="ECO:0000256" key="1">
    <source>
        <dbReference type="ARBA" id="ARBA00004479"/>
    </source>
</evidence>
<dbReference type="PANTHER" id="PTHR48061:SF19">
    <property type="entry name" value="RECEPTOR-LIKE PROTEIN 12"/>
    <property type="match status" value="1"/>
</dbReference>
<dbReference type="PaxDb" id="4097-A0A1S4BTD2"/>
<dbReference type="Gene3D" id="3.80.10.10">
    <property type="entry name" value="Ribonuclease Inhibitor"/>
    <property type="match status" value="1"/>
</dbReference>
<evidence type="ECO:0000256" key="7">
    <source>
        <dbReference type="ARBA" id="ARBA00023136"/>
    </source>
</evidence>
<organism evidence="11">
    <name type="scientific">Nicotiana tabacum</name>
    <name type="common">Common tobacco</name>
    <dbReference type="NCBI Taxonomy" id="4097"/>
    <lineage>
        <taxon>Eukaryota</taxon>
        <taxon>Viridiplantae</taxon>
        <taxon>Streptophyta</taxon>
        <taxon>Embryophyta</taxon>
        <taxon>Tracheophyta</taxon>
        <taxon>Spermatophyta</taxon>
        <taxon>Magnoliopsida</taxon>
        <taxon>eudicotyledons</taxon>
        <taxon>Gunneridae</taxon>
        <taxon>Pentapetalae</taxon>
        <taxon>asterids</taxon>
        <taxon>lamiids</taxon>
        <taxon>Solanales</taxon>
        <taxon>Solanaceae</taxon>
        <taxon>Nicotianoideae</taxon>
        <taxon>Nicotianeae</taxon>
        <taxon>Nicotiana</taxon>
    </lineage>
</organism>
<comment type="subcellular location">
    <subcellularLocation>
        <location evidence="1">Membrane</location>
        <topology evidence="1">Single-pass type I membrane protein</topology>
    </subcellularLocation>
</comment>
<keyword evidence="6" id="KW-1133">Transmembrane helix</keyword>
<dbReference type="STRING" id="4097.A0A1S4BTD2"/>
<accession>A0A1S4BTD2</accession>
<dbReference type="OrthoDB" id="1394818at2759"/>
<proteinExistence type="predicted"/>
<evidence type="ECO:0000313" key="11">
    <source>
        <dbReference type="RefSeq" id="XP_016492144.1"/>
    </source>
</evidence>
<gene>
    <name evidence="11" type="primary">LOC107811682</name>
</gene>
<dbReference type="InterPro" id="IPR046956">
    <property type="entry name" value="RLP23-like"/>
</dbReference>
<feature type="signal peptide" evidence="9">
    <location>
        <begin position="1"/>
        <end position="29"/>
    </location>
</feature>
<sequence length="272" mass="30301">MKISLLLQFSFITTLVVFLISSNISGGYGQCLGDQKALLLRFKNSLTFDSSLSTKLVRWDQNTDCCQWPGVSCDQEGHVLVLELDNETISGGVENSSSLFDLKYLEKLNLAYNDLNSVQIPTDIYKLANLTYLNLSDAGFVGQIPMELSRLTKLVSLDLSYNNLRIDIHGSNSTSSPFPQLEVLKLVSCELQNFPDLKNQSHMSELDLSDNNIKGKIPSWIWSVGNGGLQYLNLSCNLLDSLEKPYNISTTLRVIDLHSNNKLRGQIPTSIT</sequence>
<reference evidence="11" key="1">
    <citation type="submission" date="2025-08" db="UniProtKB">
        <authorList>
            <consortium name="RefSeq"/>
        </authorList>
    </citation>
    <scope>IDENTIFICATION</scope>
</reference>
<evidence type="ECO:0000256" key="5">
    <source>
        <dbReference type="ARBA" id="ARBA00022737"/>
    </source>
</evidence>
<keyword evidence="5" id="KW-0677">Repeat</keyword>
<evidence type="ECO:0000256" key="4">
    <source>
        <dbReference type="ARBA" id="ARBA00022729"/>
    </source>
</evidence>